<protein>
    <submittedName>
        <fullName evidence="2">Uncharacterized protein</fullName>
    </submittedName>
</protein>
<accession>A0A835GLU8</accession>
<evidence type="ECO:0000313" key="3">
    <source>
        <dbReference type="Proteomes" id="UP000648187"/>
    </source>
</evidence>
<evidence type="ECO:0000313" key="2">
    <source>
        <dbReference type="EMBL" id="KAF9418440.1"/>
    </source>
</evidence>
<evidence type="ECO:0000256" key="1">
    <source>
        <dbReference type="SAM" id="MobiDB-lite"/>
    </source>
</evidence>
<feature type="region of interest" description="Disordered" evidence="1">
    <location>
        <begin position="102"/>
        <end position="128"/>
    </location>
</feature>
<keyword evidence="3" id="KW-1185">Reference proteome</keyword>
<comment type="caution">
    <text evidence="2">The sequence shown here is derived from an EMBL/GenBank/DDBJ whole genome shotgun (WGS) entry which is preliminary data.</text>
</comment>
<dbReference type="EMBL" id="JACKWZ010000055">
    <property type="protein sequence ID" value="KAF9418440.1"/>
    <property type="molecule type" value="Genomic_DNA"/>
</dbReference>
<proteinExistence type="predicted"/>
<dbReference type="Proteomes" id="UP000648187">
    <property type="component" value="Unassembled WGS sequence"/>
</dbReference>
<reference evidence="2" key="1">
    <citation type="submission" date="2020-08" db="EMBL/GenBank/DDBJ databases">
        <title>Spodoptera exigua strain:BAW_Kor-Di-RS1 Genome sequencing and assembly.</title>
        <authorList>
            <person name="Kim J."/>
            <person name="Nam H.Y."/>
            <person name="Kwon M."/>
            <person name="Choi J.H."/>
            <person name="Cho S.R."/>
            <person name="Kim G.-H."/>
        </authorList>
    </citation>
    <scope>NUCLEOTIDE SEQUENCE</scope>
    <source>
        <strain evidence="2">BAW_Kor-Di-RS1</strain>
        <tissue evidence="2">Whole-body</tissue>
    </source>
</reference>
<organism evidence="2 3">
    <name type="scientific">Spodoptera exigua</name>
    <name type="common">Beet armyworm</name>
    <name type="synonym">Noctua fulgens</name>
    <dbReference type="NCBI Taxonomy" id="7107"/>
    <lineage>
        <taxon>Eukaryota</taxon>
        <taxon>Metazoa</taxon>
        <taxon>Ecdysozoa</taxon>
        <taxon>Arthropoda</taxon>
        <taxon>Hexapoda</taxon>
        <taxon>Insecta</taxon>
        <taxon>Pterygota</taxon>
        <taxon>Neoptera</taxon>
        <taxon>Endopterygota</taxon>
        <taxon>Lepidoptera</taxon>
        <taxon>Glossata</taxon>
        <taxon>Ditrysia</taxon>
        <taxon>Noctuoidea</taxon>
        <taxon>Noctuidae</taxon>
        <taxon>Amphipyrinae</taxon>
        <taxon>Spodoptera</taxon>
    </lineage>
</organism>
<gene>
    <name evidence="2" type="ORF">HW555_004728</name>
</gene>
<name>A0A835GLU8_SPOEX</name>
<dbReference type="AlphaFoldDB" id="A0A835GLU8"/>
<sequence>MNRPWVESLAPAWDVGNGSQVAAVTRRHLNRPCRCGPTPAIESLDKQLVITIYARYTVTSLCHCAVRTAVGKALFAWASGARAQTNGDTALKIELGLGLRADTGGAARPVPATPVPRTKPHDPPPPSC</sequence>